<protein>
    <submittedName>
        <fullName evidence="2">Methyltransferase, FkbM family</fullName>
    </submittedName>
</protein>
<dbReference type="InterPro" id="IPR029063">
    <property type="entry name" value="SAM-dependent_MTases_sf"/>
</dbReference>
<dbReference type="SUPFAM" id="SSF53335">
    <property type="entry name" value="S-adenosyl-L-methionine-dependent methyltransferases"/>
    <property type="match status" value="1"/>
</dbReference>
<gene>
    <name evidence="2" type="ORF">SAMN05192542_112159</name>
</gene>
<proteinExistence type="predicted"/>
<dbReference type="EMBL" id="FOAJ01000012">
    <property type="protein sequence ID" value="SEL74558.1"/>
    <property type="molecule type" value="Genomic_DNA"/>
</dbReference>
<dbReference type="NCBIfam" id="TIGR01444">
    <property type="entry name" value="fkbM_fam"/>
    <property type="match status" value="1"/>
</dbReference>
<evidence type="ECO:0000313" key="2">
    <source>
        <dbReference type="EMBL" id="SEL74558.1"/>
    </source>
</evidence>
<dbReference type="InterPro" id="IPR006342">
    <property type="entry name" value="FkbM_mtfrase"/>
</dbReference>
<dbReference type="Proteomes" id="UP000199120">
    <property type="component" value="Unassembled WGS sequence"/>
</dbReference>
<feature type="domain" description="Methyltransferase FkbM" evidence="1">
    <location>
        <begin position="59"/>
        <end position="222"/>
    </location>
</feature>
<evidence type="ECO:0000313" key="3">
    <source>
        <dbReference type="Proteomes" id="UP000199120"/>
    </source>
</evidence>
<dbReference type="AlphaFoldDB" id="A0A1H7SQ39"/>
<dbReference type="Gene3D" id="3.40.50.150">
    <property type="entry name" value="Vaccinia Virus protein VP39"/>
    <property type="match status" value="1"/>
</dbReference>
<reference evidence="3" key="1">
    <citation type="submission" date="2016-10" db="EMBL/GenBank/DDBJ databases">
        <authorList>
            <person name="Varghese N."/>
            <person name="Submissions S."/>
        </authorList>
    </citation>
    <scope>NUCLEOTIDE SEQUENCE [LARGE SCALE GENOMIC DNA]</scope>
    <source>
        <strain evidence="3">LMG 26416</strain>
    </source>
</reference>
<dbReference type="Pfam" id="PF05050">
    <property type="entry name" value="Methyltransf_21"/>
    <property type="match status" value="1"/>
</dbReference>
<sequence>MKLPYTIVLPTVYGQMLVNRHDINQSNALIKTGAAYDVRQIEIASFLCERAPSGSVMLDIGANFGAYSLSCARALMPNGGSVHAFEGQRMLAYMICGSAAINSIENLYVHHACVGNGVEDIPIPHFDYHSEMNFGSVEFGANQTERLHQPRLPSTENVPQIRIDDMDYRQICFAKIDVEGMEYDVLVGASKTFERERPVALIEYIKSDKAQLANFFLQLDYKVWTWGSDLFCVPREKEASLGIELPAIEGQ</sequence>
<dbReference type="InterPro" id="IPR052514">
    <property type="entry name" value="SAM-dependent_MTase"/>
</dbReference>
<keyword evidence="3" id="KW-1185">Reference proteome</keyword>
<name>A0A1H7SQ39_9BURK</name>
<evidence type="ECO:0000259" key="1">
    <source>
        <dbReference type="Pfam" id="PF05050"/>
    </source>
</evidence>
<keyword evidence="2" id="KW-0489">Methyltransferase</keyword>
<organism evidence="2 3">
    <name type="scientific">Paraburkholderia caballeronis</name>
    <dbReference type="NCBI Taxonomy" id="416943"/>
    <lineage>
        <taxon>Bacteria</taxon>
        <taxon>Pseudomonadati</taxon>
        <taxon>Pseudomonadota</taxon>
        <taxon>Betaproteobacteria</taxon>
        <taxon>Burkholderiales</taxon>
        <taxon>Burkholderiaceae</taxon>
        <taxon>Paraburkholderia</taxon>
    </lineage>
</organism>
<dbReference type="OrthoDB" id="7016221at2"/>
<dbReference type="STRING" id="416943.SAMN05445871_0322"/>
<dbReference type="RefSeq" id="WP_090541635.1">
    <property type="nucleotide sequence ID" value="NZ_FNSR01000001.1"/>
</dbReference>
<dbReference type="PANTHER" id="PTHR34203">
    <property type="entry name" value="METHYLTRANSFERASE, FKBM FAMILY PROTEIN"/>
    <property type="match status" value="1"/>
</dbReference>
<dbReference type="GO" id="GO:0008168">
    <property type="term" value="F:methyltransferase activity"/>
    <property type="evidence" value="ECO:0007669"/>
    <property type="project" value="UniProtKB-KW"/>
</dbReference>
<accession>A0A1H7SQ39</accession>
<keyword evidence="2" id="KW-0808">Transferase</keyword>
<dbReference type="PANTHER" id="PTHR34203:SF15">
    <property type="entry name" value="SLL1173 PROTEIN"/>
    <property type="match status" value="1"/>
</dbReference>
<dbReference type="GO" id="GO:0032259">
    <property type="term" value="P:methylation"/>
    <property type="evidence" value="ECO:0007669"/>
    <property type="project" value="UniProtKB-KW"/>
</dbReference>